<reference evidence="2" key="1">
    <citation type="journal article" date="2021" name="Science">
        <title>Hunting the eagle killer: A cyanobacterial neurotoxin causes vacuolar myelinopathy.</title>
        <authorList>
            <person name="Breinlinger S."/>
            <person name="Phillips T.J."/>
            <person name="Haram B.N."/>
            <person name="Mares J."/>
            <person name="Martinez Yerena J.A."/>
            <person name="Hrouzek P."/>
            <person name="Sobotka R."/>
            <person name="Henderson W.M."/>
            <person name="Schmieder P."/>
            <person name="Williams S.M."/>
            <person name="Lauderdale J.D."/>
            <person name="Wilde H.D."/>
            <person name="Gerrin W."/>
            <person name="Kust A."/>
            <person name="Washington J.W."/>
            <person name="Wagner C."/>
            <person name="Geier B."/>
            <person name="Liebeke M."/>
            <person name="Enke H."/>
            <person name="Niedermeyer T.H.J."/>
            <person name="Wilde S.B."/>
        </authorList>
    </citation>
    <scope>NUCLEOTIDE SEQUENCE [LARGE SCALE GENOMIC DNA]</scope>
    <source>
        <strain evidence="2">Thurmond2011</strain>
    </source>
</reference>
<name>A0AAP5I564_9CYAN</name>
<dbReference type="AlphaFoldDB" id="A0AAP5I564"/>
<organism evidence="1 2">
    <name type="scientific">Aetokthonos hydrillicola Thurmond2011</name>
    <dbReference type="NCBI Taxonomy" id="2712845"/>
    <lineage>
        <taxon>Bacteria</taxon>
        <taxon>Bacillati</taxon>
        <taxon>Cyanobacteriota</taxon>
        <taxon>Cyanophyceae</taxon>
        <taxon>Nostocales</taxon>
        <taxon>Hapalosiphonaceae</taxon>
        <taxon>Aetokthonos</taxon>
    </lineage>
</organism>
<evidence type="ECO:0000313" key="2">
    <source>
        <dbReference type="Proteomes" id="UP000667802"/>
    </source>
</evidence>
<gene>
    <name evidence="1" type="ORF">G7B40_005105</name>
</gene>
<accession>A0AAP5I564</accession>
<proteinExistence type="predicted"/>
<evidence type="ECO:0000313" key="1">
    <source>
        <dbReference type="EMBL" id="MDR9893952.1"/>
    </source>
</evidence>
<dbReference type="Proteomes" id="UP000667802">
    <property type="component" value="Unassembled WGS sequence"/>
</dbReference>
<dbReference type="RefSeq" id="WP_208339611.1">
    <property type="nucleotide sequence ID" value="NZ_CAWQFN010000556.1"/>
</dbReference>
<sequence>MKCYDQMQKSKVNNFVSVSTSRQTPSVPTEAVWRFNVEQYHQMIRLNILTEDDPVELLEGVEKSFPEALLIPTSYLMISVNA</sequence>
<comment type="caution">
    <text evidence="1">The sequence shown here is derived from an EMBL/GenBank/DDBJ whole genome shotgun (WGS) entry which is preliminary data.</text>
</comment>
<keyword evidence="2" id="KW-1185">Reference proteome</keyword>
<dbReference type="EMBL" id="JAALHA020000001">
    <property type="protein sequence ID" value="MDR9893952.1"/>
    <property type="molecule type" value="Genomic_DNA"/>
</dbReference>
<protein>
    <submittedName>
        <fullName evidence="1">Uncharacterized protein</fullName>
    </submittedName>
</protein>